<name>A0A830H770_9CHLO</name>
<dbReference type="AlphaFoldDB" id="A0A830H770"/>
<organism evidence="2 3">
    <name type="scientific">Pycnococcus provasolii</name>
    <dbReference type="NCBI Taxonomy" id="41880"/>
    <lineage>
        <taxon>Eukaryota</taxon>
        <taxon>Viridiplantae</taxon>
        <taxon>Chlorophyta</taxon>
        <taxon>Pseudoscourfieldiophyceae</taxon>
        <taxon>Pseudoscourfieldiales</taxon>
        <taxon>Pycnococcaceae</taxon>
        <taxon>Pycnococcus</taxon>
    </lineage>
</organism>
<reference evidence="2" key="1">
    <citation type="submission" date="2020-10" db="EMBL/GenBank/DDBJ databases">
        <title>Unveiling of a novel bifunctional photoreceptor, Dualchrome1, isolated from a cosmopolitan green alga.</title>
        <authorList>
            <person name="Suzuki S."/>
            <person name="Kawachi M."/>
        </authorList>
    </citation>
    <scope>NUCLEOTIDE SEQUENCE</scope>
    <source>
        <strain evidence="2">NIES 2893</strain>
    </source>
</reference>
<dbReference type="SUPFAM" id="SSF56235">
    <property type="entry name" value="N-terminal nucleophile aminohydrolases (Ntn hydrolases)"/>
    <property type="match status" value="1"/>
</dbReference>
<accession>A0A830H770</accession>
<keyword evidence="3" id="KW-1185">Reference proteome</keyword>
<dbReference type="PANTHER" id="PTHR45952">
    <property type="entry name" value="ALUMINUM INDUCED PROTEIN WITH YGL AND LRDR MOTIFS"/>
    <property type="match status" value="1"/>
</dbReference>
<proteinExistence type="predicted"/>
<dbReference type="Pfam" id="PF12481">
    <property type="entry name" value="DUF3700"/>
    <property type="match status" value="1"/>
</dbReference>
<evidence type="ECO:0000313" key="3">
    <source>
        <dbReference type="Proteomes" id="UP000660262"/>
    </source>
</evidence>
<comment type="caution">
    <text evidence="2">The sequence shown here is derived from an EMBL/GenBank/DDBJ whole genome shotgun (WGS) entry which is preliminary data.</text>
</comment>
<dbReference type="Proteomes" id="UP000660262">
    <property type="component" value="Unassembled WGS sequence"/>
</dbReference>
<dbReference type="PANTHER" id="PTHR45952:SF4">
    <property type="entry name" value="ALUMINUM INDUCED PROTEIN WITH YGL AND LRDR MOTIFS"/>
    <property type="match status" value="1"/>
</dbReference>
<dbReference type="Gene3D" id="3.60.20.10">
    <property type="entry name" value="Glutamine Phosphoribosylpyrophosphate, subunit 1, domain 1"/>
    <property type="match status" value="1"/>
</dbReference>
<protein>
    <recommendedName>
        <fullName evidence="1">DUF3700 domain-containing protein</fullName>
    </recommendedName>
</protein>
<dbReference type="InterPro" id="IPR024286">
    <property type="entry name" value="DUF3700"/>
</dbReference>
<dbReference type="EMBL" id="BNJQ01000002">
    <property type="protein sequence ID" value="GHP02153.1"/>
    <property type="molecule type" value="Genomic_DNA"/>
</dbReference>
<dbReference type="OrthoDB" id="2019121at2759"/>
<feature type="domain" description="DUF3700" evidence="1">
    <location>
        <begin position="39"/>
        <end position="304"/>
    </location>
</feature>
<dbReference type="InterPro" id="IPR044828">
    <property type="entry name" value="TSJT1-like"/>
</dbReference>
<evidence type="ECO:0000313" key="2">
    <source>
        <dbReference type="EMBL" id="GHP02153.1"/>
    </source>
</evidence>
<sequence>MSSPSSSSSSMMYWSAWFSPSAYGSLPGSITFKAVGLGLGCQRSSFVSRLPAERALLEMKLKKVMMSPIPEQHKKERELSSQPTLTQQINTTSAFAWTEHANQVTSANKEGVSVLFSGKVANWGEVHPTLEEAHDAFVMGMPDLSTAECLLAAYMNMGIADMGSEHTDDALAEALRCIASLEGNFAFTLHDRRNRRVIAARDANGGEELWWGCEPESNLLVFSTCADHVEDCHPTAVPFPAGCLYLAETRAAHHSEPGELAWVTAESSENTVGDVHAFVGKNRKMRQVLRVNSRGQLCGAVLRIASVPSFSDISTI</sequence>
<evidence type="ECO:0000259" key="1">
    <source>
        <dbReference type="SMART" id="SM01172"/>
    </source>
</evidence>
<gene>
    <name evidence="2" type="ORF">PPROV_000091000</name>
</gene>
<dbReference type="SMART" id="SM01172">
    <property type="entry name" value="DUF3700"/>
    <property type="match status" value="1"/>
</dbReference>
<dbReference type="InterPro" id="IPR029055">
    <property type="entry name" value="Ntn_hydrolases_N"/>
</dbReference>